<keyword evidence="8" id="KW-0676">Redox-active center</keyword>
<feature type="domain" description="Thioredoxin" evidence="14">
    <location>
        <begin position="7"/>
        <end position="158"/>
    </location>
</feature>
<dbReference type="InterPro" id="IPR050924">
    <property type="entry name" value="Peroxiredoxin_BCP/PrxQ"/>
</dbReference>
<keyword evidence="7" id="KW-1015">Disulfide bond</keyword>
<dbReference type="PANTHER" id="PTHR42801:SF4">
    <property type="entry name" value="AHPC_TSA FAMILY PROTEIN"/>
    <property type="match status" value="1"/>
</dbReference>
<dbReference type="CDD" id="cd03017">
    <property type="entry name" value="PRX_BCP"/>
    <property type="match status" value="1"/>
</dbReference>
<evidence type="ECO:0000313" key="15">
    <source>
        <dbReference type="EMBL" id="MCF4007438.1"/>
    </source>
</evidence>
<reference evidence="15" key="1">
    <citation type="submission" date="2022-01" db="EMBL/GenBank/DDBJ databases">
        <title>Corynebacterium sp. nov isolated from isolated from the feces of the greater white-fronted geese (Anser albifrons) at Poyang Lake, PR China.</title>
        <authorList>
            <person name="Liu Q."/>
        </authorList>
    </citation>
    <scope>NUCLEOTIDE SEQUENCE</scope>
    <source>
        <strain evidence="15">JCM 32435</strain>
    </source>
</reference>
<comment type="similarity">
    <text evidence="10">Belongs to the peroxiredoxin family. BCP/PrxQ subfamily.</text>
</comment>
<comment type="subunit">
    <text evidence="2">Monomer.</text>
</comment>
<dbReference type="Gene3D" id="3.40.30.10">
    <property type="entry name" value="Glutaredoxin"/>
    <property type="match status" value="1"/>
</dbReference>
<evidence type="ECO:0000256" key="8">
    <source>
        <dbReference type="ARBA" id="ARBA00023284"/>
    </source>
</evidence>
<dbReference type="EMBL" id="JAKGSI010000005">
    <property type="protein sequence ID" value="MCF4007438.1"/>
    <property type="molecule type" value="Genomic_DNA"/>
</dbReference>
<evidence type="ECO:0000256" key="1">
    <source>
        <dbReference type="ARBA" id="ARBA00003330"/>
    </source>
</evidence>
<dbReference type="GO" id="GO:0045454">
    <property type="term" value="P:cell redox homeostasis"/>
    <property type="evidence" value="ECO:0007669"/>
    <property type="project" value="TreeGrafter"/>
</dbReference>
<keyword evidence="5" id="KW-0049">Antioxidant</keyword>
<evidence type="ECO:0000256" key="12">
    <source>
        <dbReference type="ARBA" id="ARBA00049091"/>
    </source>
</evidence>
<name>A0A9X1QTE8_9CORY</name>
<dbReference type="EC" id="1.11.1.24" evidence="3"/>
<dbReference type="InterPro" id="IPR000866">
    <property type="entry name" value="AhpC/TSA"/>
</dbReference>
<comment type="function">
    <text evidence="1">Thiol-specific peroxidase that catalyzes the reduction of hydrogen peroxide and organic hydroperoxides to water and alcohols, respectively. Plays a role in cell protection against oxidative stress by detoxifying peroxides and as sensor of hydrogen peroxide-mediated signaling events.</text>
</comment>
<dbReference type="GO" id="GO:0008379">
    <property type="term" value="F:thioredoxin peroxidase activity"/>
    <property type="evidence" value="ECO:0007669"/>
    <property type="project" value="TreeGrafter"/>
</dbReference>
<dbReference type="InterPro" id="IPR036249">
    <property type="entry name" value="Thioredoxin-like_sf"/>
</dbReference>
<evidence type="ECO:0000256" key="7">
    <source>
        <dbReference type="ARBA" id="ARBA00023157"/>
    </source>
</evidence>
<dbReference type="Pfam" id="PF00578">
    <property type="entry name" value="AhpC-TSA"/>
    <property type="match status" value="1"/>
</dbReference>
<dbReference type="GO" id="GO:0034599">
    <property type="term" value="P:cellular response to oxidative stress"/>
    <property type="evidence" value="ECO:0007669"/>
    <property type="project" value="TreeGrafter"/>
</dbReference>
<feature type="region of interest" description="Disordered" evidence="13">
    <location>
        <begin position="1"/>
        <end position="26"/>
    </location>
</feature>
<organism evidence="15 16">
    <name type="scientific">Corynebacterium uropygiale</name>
    <dbReference type="NCBI Taxonomy" id="1775911"/>
    <lineage>
        <taxon>Bacteria</taxon>
        <taxon>Bacillati</taxon>
        <taxon>Actinomycetota</taxon>
        <taxon>Actinomycetes</taxon>
        <taxon>Mycobacteriales</taxon>
        <taxon>Corynebacteriaceae</taxon>
        <taxon>Corynebacterium</taxon>
    </lineage>
</organism>
<keyword evidence="6" id="KW-0560">Oxidoreductase</keyword>
<dbReference type="AlphaFoldDB" id="A0A9X1QTE8"/>
<evidence type="ECO:0000256" key="3">
    <source>
        <dbReference type="ARBA" id="ARBA00013017"/>
    </source>
</evidence>
<comment type="catalytic activity">
    <reaction evidence="12">
        <text>a hydroperoxide + [thioredoxin]-dithiol = an alcohol + [thioredoxin]-disulfide + H2O</text>
        <dbReference type="Rhea" id="RHEA:62620"/>
        <dbReference type="Rhea" id="RHEA-COMP:10698"/>
        <dbReference type="Rhea" id="RHEA-COMP:10700"/>
        <dbReference type="ChEBI" id="CHEBI:15377"/>
        <dbReference type="ChEBI" id="CHEBI:29950"/>
        <dbReference type="ChEBI" id="CHEBI:30879"/>
        <dbReference type="ChEBI" id="CHEBI:35924"/>
        <dbReference type="ChEBI" id="CHEBI:50058"/>
        <dbReference type="EC" id="1.11.1.24"/>
    </reaction>
</comment>
<dbReference type="GO" id="GO:0005737">
    <property type="term" value="C:cytoplasm"/>
    <property type="evidence" value="ECO:0007669"/>
    <property type="project" value="TreeGrafter"/>
</dbReference>
<evidence type="ECO:0000256" key="11">
    <source>
        <dbReference type="ARBA" id="ARBA00041373"/>
    </source>
</evidence>
<proteinExistence type="inferred from homology"/>
<evidence type="ECO:0000256" key="5">
    <source>
        <dbReference type="ARBA" id="ARBA00022862"/>
    </source>
</evidence>
<evidence type="ECO:0000256" key="2">
    <source>
        <dbReference type="ARBA" id="ARBA00011245"/>
    </source>
</evidence>
<protein>
    <recommendedName>
        <fullName evidence="3">thioredoxin-dependent peroxiredoxin</fullName>
        <ecNumber evidence="3">1.11.1.24</ecNumber>
    </recommendedName>
    <alternativeName>
        <fullName evidence="11">Bacterioferritin comigratory protein</fullName>
    </alternativeName>
    <alternativeName>
        <fullName evidence="9">Thioredoxin peroxidase</fullName>
    </alternativeName>
</protein>
<gene>
    <name evidence="15" type="ORF">L1O03_09690</name>
</gene>
<dbReference type="Proteomes" id="UP001139336">
    <property type="component" value="Unassembled WGS sequence"/>
</dbReference>
<dbReference type="SUPFAM" id="SSF52833">
    <property type="entry name" value="Thioredoxin-like"/>
    <property type="match status" value="1"/>
</dbReference>
<dbReference type="InterPro" id="IPR013766">
    <property type="entry name" value="Thioredoxin_domain"/>
</dbReference>
<evidence type="ECO:0000256" key="4">
    <source>
        <dbReference type="ARBA" id="ARBA00022559"/>
    </source>
</evidence>
<keyword evidence="16" id="KW-1185">Reference proteome</keyword>
<evidence type="ECO:0000256" key="13">
    <source>
        <dbReference type="SAM" id="MobiDB-lite"/>
    </source>
</evidence>
<evidence type="ECO:0000313" key="16">
    <source>
        <dbReference type="Proteomes" id="UP001139336"/>
    </source>
</evidence>
<accession>A0A9X1QTE8</accession>
<evidence type="ECO:0000256" key="9">
    <source>
        <dbReference type="ARBA" id="ARBA00032824"/>
    </source>
</evidence>
<evidence type="ECO:0000256" key="6">
    <source>
        <dbReference type="ARBA" id="ARBA00023002"/>
    </source>
</evidence>
<keyword evidence="4" id="KW-0575">Peroxidase</keyword>
<dbReference type="RefSeq" id="WP_236119579.1">
    <property type="nucleotide sequence ID" value="NZ_JAKGSI010000005.1"/>
</dbReference>
<comment type="caution">
    <text evidence="15">The sequence shown here is derived from an EMBL/GenBank/DDBJ whole genome shotgun (WGS) entry which is preliminary data.</text>
</comment>
<dbReference type="PROSITE" id="PS51352">
    <property type="entry name" value="THIOREDOXIN_2"/>
    <property type="match status" value="1"/>
</dbReference>
<evidence type="ECO:0000256" key="10">
    <source>
        <dbReference type="ARBA" id="ARBA00038489"/>
    </source>
</evidence>
<dbReference type="PANTHER" id="PTHR42801">
    <property type="entry name" value="THIOREDOXIN-DEPENDENT PEROXIDE REDUCTASE"/>
    <property type="match status" value="1"/>
</dbReference>
<dbReference type="FunFam" id="3.40.30.10:FF:000007">
    <property type="entry name" value="Thioredoxin-dependent thiol peroxidase"/>
    <property type="match status" value="1"/>
</dbReference>
<sequence length="158" mass="17458">MTQQNRLEPSDQAPDFSLPDESGTPRSLEELLREHGRLVVYFYPRANTPGCTTEACDFRDNLSQLADMGVAVVGISPDTPDKLASFKDRYDLPFPLLSDPEHTTLSAYGAWGEKKNYGRVTEGVIRSTVVLNDDGTVALARYNVKATGHVARILRDLS</sequence>
<evidence type="ECO:0000259" key="14">
    <source>
        <dbReference type="PROSITE" id="PS51352"/>
    </source>
</evidence>